<comment type="caution">
    <text evidence="6">The sequence shown here is derived from an EMBL/GenBank/DDBJ whole genome shotgun (WGS) entry which is preliminary data.</text>
</comment>
<dbReference type="GO" id="GO:0140098">
    <property type="term" value="F:catalytic activity, acting on RNA"/>
    <property type="evidence" value="ECO:0007669"/>
    <property type="project" value="UniProtKB-ARBA"/>
</dbReference>
<dbReference type="InterPro" id="IPR050188">
    <property type="entry name" value="RluA_PseudoU_synthase"/>
</dbReference>
<dbReference type="PANTHER" id="PTHR21600">
    <property type="entry name" value="MITOCHONDRIAL RNA PSEUDOURIDINE SYNTHASE"/>
    <property type="match status" value="1"/>
</dbReference>
<accession>A0A926I816</accession>
<dbReference type="GO" id="GO:0000455">
    <property type="term" value="P:enzyme-directed rRNA pseudouridine synthesis"/>
    <property type="evidence" value="ECO:0007669"/>
    <property type="project" value="TreeGrafter"/>
</dbReference>
<feature type="active site" evidence="3">
    <location>
        <position position="131"/>
    </location>
</feature>
<dbReference type="AlphaFoldDB" id="A0A926I816"/>
<comment type="function">
    <text evidence="4">Responsible for synthesis of pseudouridine from uracil.</text>
</comment>
<dbReference type="EC" id="5.4.99.-" evidence="4"/>
<sequence>MRKHRYTVSAADSGLQLQTYLRKRQGYSKRLIIKLKHGGISVNGAHRRMVDTVNAGDVVEIELSGDKIKLIPNSELQVPVVYEDADIIVFDKPADMPVHPSATYYNDTLGNYFAALFQKEKIAFRPINRLDRDTTGLCLSAKNTLAAAKVAECLEKEYIAIVQGQLEESEGTIDEPLIRVPGSIISRKVHPKGQRAVTHYRVVQQFSDYALVAIRLETGRTHQIRVHFAYIGHPLEGDTLYGGRTEHISRHALHCGKLAFRRPEDDSPVALLSPLPQDMAILAGRDFW</sequence>
<dbReference type="InterPro" id="IPR020103">
    <property type="entry name" value="PsdUridine_synth_cat_dom_sf"/>
</dbReference>
<dbReference type="SUPFAM" id="SSF55120">
    <property type="entry name" value="Pseudouridine synthase"/>
    <property type="match status" value="1"/>
</dbReference>
<name>A0A926I816_9FIRM</name>
<dbReference type="EMBL" id="JACRSV010000003">
    <property type="protein sequence ID" value="MBC8560447.1"/>
    <property type="molecule type" value="Genomic_DNA"/>
</dbReference>
<keyword evidence="7" id="KW-1185">Reference proteome</keyword>
<dbReference type="Gene3D" id="3.30.2350.10">
    <property type="entry name" value="Pseudouridine synthase"/>
    <property type="match status" value="1"/>
</dbReference>
<comment type="similarity">
    <text evidence="2 4">Belongs to the pseudouridine synthase RluA family.</text>
</comment>
<evidence type="ECO:0000256" key="1">
    <source>
        <dbReference type="ARBA" id="ARBA00000073"/>
    </source>
</evidence>
<evidence type="ECO:0000256" key="2">
    <source>
        <dbReference type="ARBA" id="ARBA00010876"/>
    </source>
</evidence>
<proteinExistence type="inferred from homology"/>
<protein>
    <recommendedName>
        <fullName evidence="4">Pseudouridine synthase</fullName>
        <ecNumber evidence="4">5.4.99.-</ecNumber>
    </recommendedName>
</protein>
<dbReference type="RefSeq" id="WP_249295434.1">
    <property type="nucleotide sequence ID" value="NZ_JACRSV010000003.1"/>
</dbReference>
<evidence type="ECO:0000256" key="4">
    <source>
        <dbReference type="RuleBase" id="RU362028"/>
    </source>
</evidence>
<dbReference type="InterPro" id="IPR006225">
    <property type="entry name" value="PsdUridine_synth_RluC/D"/>
</dbReference>
<dbReference type="CDD" id="cd02869">
    <property type="entry name" value="PseudoU_synth_RluA_like"/>
    <property type="match status" value="1"/>
</dbReference>
<gene>
    <name evidence="6" type="ORF">H8710_10275</name>
</gene>
<dbReference type="NCBIfam" id="TIGR00005">
    <property type="entry name" value="rluA_subfam"/>
    <property type="match status" value="1"/>
</dbReference>
<dbReference type="InterPro" id="IPR006145">
    <property type="entry name" value="PsdUridine_synth_RsuA/RluA"/>
</dbReference>
<dbReference type="CDD" id="cd00165">
    <property type="entry name" value="S4"/>
    <property type="match status" value="1"/>
</dbReference>
<dbReference type="Pfam" id="PF00849">
    <property type="entry name" value="PseudoU_synth_2"/>
    <property type="match status" value="1"/>
</dbReference>
<dbReference type="PANTHER" id="PTHR21600:SF35">
    <property type="entry name" value="PSEUDOURIDINE SYNTHASE"/>
    <property type="match status" value="1"/>
</dbReference>
<organism evidence="6 7">
    <name type="scientific">Fumia xinanensis</name>
    <dbReference type="NCBI Taxonomy" id="2763659"/>
    <lineage>
        <taxon>Bacteria</taxon>
        <taxon>Bacillati</taxon>
        <taxon>Bacillota</taxon>
        <taxon>Clostridia</taxon>
        <taxon>Eubacteriales</taxon>
        <taxon>Oscillospiraceae</taxon>
        <taxon>Fumia</taxon>
    </lineage>
</organism>
<evidence type="ECO:0000259" key="5">
    <source>
        <dbReference type="Pfam" id="PF00849"/>
    </source>
</evidence>
<reference evidence="6" key="1">
    <citation type="submission" date="2020-08" db="EMBL/GenBank/DDBJ databases">
        <title>Genome public.</title>
        <authorList>
            <person name="Liu C."/>
            <person name="Sun Q."/>
        </authorList>
    </citation>
    <scope>NUCLEOTIDE SEQUENCE</scope>
    <source>
        <strain evidence="6">NSJ-33</strain>
    </source>
</reference>
<dbReference type="Proteomes" id="UP000610760">
    <property type="component" value="Unassembled WGS sequence"/>
</dbReference>
<feature type="domain" description="Pseudouridine synthase RsuA/RluA-like" evidence="5">
    <location>
        <begin position="86"/>
        <end position="229"/>
    </location>
</feature>
<comment type="catalytic activity">
    <reaction evidence="1 4">
        <text>a uridine in RNA = a pseudouridine in RNA</text>
        <dbReference type="Rhea" id="RHEA:48348"/>
        <dbReference type="Rhea" id="RHEA-COMP:12068"/>
        <dbReference type="Rhea" id="RHEA-COMP:12069"/>
        <dbReference type="ChEBI" id="CHEBI:65314"/>
        <dbReference type="ChEBI" id="CHEBI:65315"/>
    </reaction>
</comment>
<keyword evidence="4" id="KW-0413">Isomerase</keyword>
<evidence type="ECO:0000313" key="7">
    <source>
        <dbReference type="Proteomes" id="UP000610760"/>
    </source>
</evidence>
<evidence type="ECO:0000313" key="6">
    <source>
        <dbReference type="EMBL" id="MBC8560447.1"/>
    </source>
</evidence>
<evidence type="ECO:0000256" key="3">
    <source>
        <dbReference type="PIRSR" id="PIRSR606225-1"/>
    </source>
</evidence>
<dbReference type="GO" id="GO:0003723">
    <property type="term" value="F:RNA binding"/>
    <property type="evidence" value="ECO:0007669"/>
    <property type="project" value="InterPro"/>
</dbReference>
<dbReference type="GO" id="GO:0009982">
    <property type="term" value="F:pseudouridine synthase activity"/>
    <property type="evidence" value="ECO:0007669"/>
    <property type="project" value="InterPro"/>
</dbReference>